<reference evidence="2 3" key="1">
    <citation type="journal article" date="2024" name="Int. J. Syst. Evol. Microbiol.">
        <title>Clostridium omnivorum sp. nov., isolated from anoxic soil under the treatment of reductive soil disinfestation.</title>
        <authorList>
            <person name="Ueki A."/>
            <person name="Tonouchi A."/>
            <person name="Kaku N."/>
            <person name="Honma S."/>
            <person name="Ueki K."/>
        </authorList>
    </citation>
    <scope>NUCLEOTIDE SEQUENCE [LARGE SCALE GENOMIC DNA]</scope>
    <source>
        <strain evidence="2 3">E14</strain>
    </source>
</reference>
<protein>
    <submittedName>
        <fullName evidence="2">Uncharacterized protein</fullName>
    </submittedName>
</protein>
<feature type="transmembrane region" description="Helical" evidence="1">
    <location>
        <begin position="36"/>
        <end position="53"/>
    </location>
</feature>
<keyword evidence="1" id="KW-0472">Membrane</keyword>
<comment type="caution">
    <text evidence="2">The sequence shown here is derived from an EMBL/GenBank/DDBJ whole genome shotgun (WGS) entry which is preliminary data.</text>
</comment>
<proteinExistence type="predicted"/>
<organism evidence="2 3">
    <name type="scientific">Clostridium omnivorum</name>
    <dbReference type="NCBI Taxonomy" id="1604902"/>
    <lineage>
        <taxon>Bacteria</taxon>
        <taxon>Bacillati</taxon>
        <taxon>Bacillota</taxon>
        <taxon>Clostridia</taxon>
        <taxon>Eubacteriales</taxon>
        <taxon>Clostridiaceae</taxon>
        <taxon>Clostridium</taxon>
    </lineage>
</organism>
<keyword evidence="3" id="KW-1185">Reference proteome</keyword>
<evidence type="ECO:0000313" key="3">
    <source>
        <dbReference type="Proteomes" id="UP001208567"/>
    </source>
</evidence>
<accession>A0ABQ5N4E6</accession>
<dbReference type="RefSeq" id="WP_264849363.1">
    <property type="nucleotide sequence ID" value="NZ_BRXR01000001.1"/>
</dbReference>
<evidence type="ECO:0000256" key="1">
    <source>
        <dbReference type="SAM" id="Phobius"/>
    </source>
</evidence>
<name>A0ABQ5N4E6_9CLOT</name>
<dbReference type="EMBL" id="BRXR01000001">
    <property type="protein sequence ID" value="GLC30098.1"/>
    <property type="molecule type" value="Genomic_DNA"/>
</dbReference>
<evidence type="ECO:0000313" key="2">
    <source>
        <dbReference type="EMBL" id="GLC30098.1"/>
    </source>
</evidence>
<feature type="transmembrane region" description="Helical" evidence="1">
    <location>
        <begin position="65"/>
        <end position="84"/>
    </location>
</feature>
<dbReference type="Proteomes" id="UP001208567">
    <property type="component" value="Unassembled WGS sequence"/>
</dbReference>
<feature type="transmembrane region" description="Helical" evidence="1">
    <location>
        <begin position="12"/>
        <end position="30"/>
    </location>
</feature>
<gene>
    <name evidence="2" type="ORF">bsdE14_15080</name>
</gene>
<keyword evidence="1" id="KW-1133">Transmembrane helix</keyword>
<sequence>MYYVKSLMYRNPVISALIINTITLFVAVYSVFYDEYWLLAWMPLVGILNRKIINKGENINKQKKNFILVSLVFMIICFLAYSFHMHNIRINQIMNGL</sequence>
<keyword evidence="1" id="KW-0812">Transmembrane</keyword>